<protein>
    <submittedName>
        <fullName evidence="2">MBL fold metallo-hydrolase</fullName>
    </submittedName>
</protein>
<evidence type="ECO:0000313" key="2">
    <source>
        <dbReference type="EMBL" id="PWI24126.1"/>
    </source>
</evidence>
<dbReference type="AlphaFoldDB" id="A0A2U3AHU1"/>
<dbReference type="Pfam" id="PF00753">
    <property type="entry name" value="Lactamase_B"/>
    <property type="match status" value="1"/>
</dbReference>
<evidence type="ECO:0000313" key="3">
    <source>
        <dbReference type="Proteomes" id="UP000245938"/>
    </source>
</evidence>
<organism evidence="2 3">
    <name type="scientific">Kurthia sibirica</name>
    <dbReference type="NCBI Taxonomy" id="202750"/>
    <lineage>
        <taxon>Bacteria</taxon>
        <taxon>Bacillati</taxon>
        <taxon>Bacillota</taxon>
        <taxon>Bacilli</taxon>
        <taxon>Bacillales</taxon>
        <taxon>Caryophanaceae</taxon>
        <taxon>Kurthia</taxon>
    </lineage>
</organism>
<gene>
    <name evidence="2" type="ORF">DEX24_15135</name>
</gene>
<dbReference type="GO" id="GO:0016787">
    <property type="term" value="F:hydrolase activity"/>
    <property type="evidence" value="ECO:0007669"/>
    <property type="project" value="UniProtKB-KW"/>
</dbReference>
<keyword evidence="3" id="KW-1185">Reference proteome</keyword>
<dbReference type="CDD" id="cd07731">
    <property type="entry name" value="ComA-like_MBL-fold"/>
    <property type="match status" value="1"/>
</dbReference>
<feature type="domain" description="Metallo-beta-lactamase" evidence="1">
    <location>
        <begin position="62"/>
        <end position="258"/>
    </location>
</feature>
<dbReference type="InterPro" id="IPR052159">
    <property type="entry name" value="Competence_DNA_uptake"/>
</dbReference>
<dbReference type="InterPro" id="IPR001279">
    <property type="entry name" value="Metallo-B-lactamas"/>
</dbReference>
<dbReference type="OrthoDB" id="9761531at2"/>
<dbReference type="PANTHER" id="PTHR30619:SF7">
    <property type="entry name" value="BETA-LACTAMASE DOMAIN PROTEIN"/>
    <property type="match status" value="1"/>
</dbReference>
<proteinExistence type="predicted"/>
<evidence type="ECO:0000259" key="1">
    <source>
        <dbReference type="SMART" id="SM00849"/>
    </source>
</evidence>
<dbReference type="Proteomes" id="UP000245938">
    <property type="component" value="Unassembled WGS sequence"/>
</dbReference>
<dbReference type="EMBL" id="QFVR01000028">
    <property type="protein sequence ID" value="PWI24126.1"/>
    <property type="molecule type" value="Genomic_DNA"/>
</dbReference>
<dbReference type="Gene3D" id="3.60.15.10">
    <property type="entry name" value="Ribonuclease Z/Hydroxyacylglutathione hydrolase-like"/>
    <property type="match status" value="1"/>
</dbReference>
<accession>A0A2U3AHU1</accession>
<comment type="caution">
    <text evidence="2">The sequence shown here is derived from an EMBL/GenBank/DDBJ whole genome shotgun (WGS) entry which is preliminary data.</text>
</comment>
<reference evidence="2 3" key="1">
    <citation type="submission" date="2018-05" db="EMBL/GenBank/DDBJ databases">
        <title>Kurthia sibirica genome sequence.</title>
        <authorList>
            <person name="Maclea K.S."/>
            <person name="Goen A.E."/>
        </authorList>
    </citation>
    <scope>NUCLEOTIDE SEQUENCE [LARGE SCALE GENOMIC DNA]</scope>
    <source>
        <strain evidence="2 3">ATCC 49154</strain>
    </source>
</reference>
<sequence length="304" mass="32886">MKKIATYIIISLAMLALASFGLLGGDNEALKNIPTEASSGATNKVTTTKLDELKLHIINIGQGDALLIQSASENFLIDAGNKGQGDEVLAYLHEQNITKLDAVVSTHPDADHIGGLAEVIREMDVTQVYAPRITHTTDAYKQFLLAVKEHSLKIKIAKNGVAIPTSTTGLSLDFISPTKDYSKSDLNDWSAVLLVTHGAKKFLLTGDAEIPAEKDMMTAHNLQPVDVLKVSHHGAAEATTMAFLGVIQPKLAAISVGEDNRYKHPTKDVLQRLDKIGAKTYRTDQHGSIVFISNGKNIITKVER</sequence>
<dbReference type="SMART" id="SM00849">
    <property type="entry name" value="Lactamase_B"/>
    <property type="match status" value="1"/>
</dbReference>
<dbReference type="RefSeq" id="WP_109307251.1">
    <property type="nucleotide sequence ID" value="NZ_BJUF01000058.1"/>
</dbReference>
<name>A0A2U3AHU1_9BACL</name>
<dbReference type="PANTHER" id="PTHR30619">
    <property type="entry name" value="DNA INTERNALIZATION/COMPETENCE PROTEIN COMEC/REC2"/>
    <property type="match status" value="1"/>
</dbReference>
<dbReference type="InterPro" id="IPR035681">
    <property type="entry name" value="ComA-like_MBL"/>
</dbReference>
<dbReference type="SUPFAM" id="SSF56281">
    <property type="entry name" value="Metallo-hydrolase/oxidoreductase"/>
    <property type="match status" value="1"/>
</dbReference>
<keyword evidence="2" id="KW-0378">Hydrolase</keyword>
<dbReference type="InterPro" id="IPR036866">
    <property type="entry name" value="RibonucZ/Hydroxyglut_hydro"/>
</dbReference>